<protein>
    <submittedName>
        <fullName evidence="1">Uncharacterized protein</fullName>
    </submittedName>
</protein>
<gene>
    <name evidence="1" type="ORF">MRATA1EN22A_LOCUS13283</name>
</gene>
<reference evidence="1" key="1">
    <citation type="submission" date="2023-05" db="EMBL/GenBank/DDBJ databases">
        <authorList>
            <consortium name="ELIXIR-Norway"/>
        </authorList>
    </citation>
    <scope>NUCLEOTIDE SEQUENCE</scope>
</reference>
<organism evidence="1 2">
    <name type="scientific">Rangifer tarandus platyrhynchus</name>
    <name type="common">Svalbard reindeer</name>
    <dbReference type="NCBI Taxonomy" id="3082113"/>
    <lineage>
        <taxon>Eukaryota</taxon>
        <taxon>Metazoa</taxon>
        <taxon>Chordata</taxon>
        <taxon>Craniata</taxon>
        <taxon>Vertebrata</taxon>
        <taxon>Euteleostomi</taxon>
        <taxon>Mammalia</taxon>
        <taxon>Eutheria</taxon>
        <taxon>Laurasiatheria</taxon>
        <taxon>Artiodactyla</taxon>
        <taxon>Ruminantia</taxon>
        <taxon>Pecora</taxon>
        <taxon>Cervidae</taxon>
        <taxon>Odocoileinae</taxon>
        <taxon>Rangifer</taxon>
    </lineage>
</organism>
<proteinExistence type="predicted"/>
<evidence type="ECO:0000313" key="2">
    <source>
        <dbReference type="Proteomes" id="UP001162501"/>
    </source>
</evidence>
<name>A0AC59Z2U7_RANTA</name>
<sequence length="110" mass="11991">MEMKRRLFPPIHRELVGHAFLITASSRLHPAQHIWKSCSGVCVTPLTILPGLSESLLELGSLGADMYTVERMASAAVAWLEGGRGGPHGPLPRNQDIATFCALRTNVRFA</sequence>
<dbReference type="EMBL" id="OX596107">
    <property type="protein sequence ID" value="CAN0182948.1"/>
    <property type="molecule type" value="Genomic_DNA"/>
</dbReference>
<dbReference type="Proteomes" id="UP001162501">
    <property type="component" value="Chromosome 23"/>
</dbReference>
<accession>A0AC59Z2U7</accession>
<reference evidence="1" key="2">
    <citation type="submission" date="2025-03" db="EMBL/GenBank/DDBJ databases">
        <authorList>
            <consortium name="ELIXIR-Norway"/>
            <consortium name="Elixir Norway"/>
        </authorList>
    </citation>
    <scope>NUCLEOTIDE SEQUENCE</scope>
</reference>
<evidence type="ECO:0000313" key="1">
    <source>
        <dbReference type="EMBL" id="CAN0182948.1"/>
    </source>
</evidence>